<proteinExistence type="predicted"/>
<sequence>MLGIYVLVLLAPLHQAAGLQRSLNELGFAALDNWSICAQIAQSDDAGKPDVVKCAVAGIGKNEMAPLEPVALDAAVVLVAATVHYSDAPIIERSTLYQLSGQPRAPPVLV</sequence>
<dbReference type="AlphaFoldDB" id="A0A0F5Q4H3"/>
<dbReference type="PATRIC" id="fig|1293439.3.peg.2995"/>
<protein>
    <submittedName>
        <fullName evidence="1">Uncharacterized protein</fullName>
    </submittedName>
</protein>
<evidence type="ECO:0000313" key="1">
    <source>
        <dbReference type="EMBL" id="KKC35823.1"/>
    </source>
</evidence>
<organism evidence="1 2">
    <name type="scientific">Devosia epidermidihirudinis</name>
    <dbReference type="NCBI Taxonomy" id="1293439"/>
    <lineage>
        <taxon>Bacteria</taxon>
        <taxon>Pseudomonadati</taxon>
        <taxon>Pseudomonadota</taxon>
        <taxon>Alphaproteobacteria</taxon>
        <taxon>Hyphomicrobiales</taxon>
        <taxon>Devosiaceae</taxon>
        <taxon>Devosia</taxon>
    </lineage>
</organism>
<reference evidence="1 2" key="1">
    <citation type="submission" date="2015-03" db="EMBL/GenBank/DDBJ databases">
        <authorList>
            <person name="Lepp D."/>
            <person name="Hassan Y.I."/>
            <person name="Li X.-Z."/>
            <person name="Zhou T."/>
        </authorList>
    </citation>
    <scope>NUCLEOTIDE SEQUENCE [LARGE SCALE GENOMIC DNA]</scope>
    <source>
        <strain evidence="1 2">E84</strain>
    </source>
</reference>
<dbReference type="STRING" id="1293439.WH87_14695"/>
<name>A0A0F5Q4H3_9HYPH</name>
<dbReference type="Proteomes" id="UP000033411">
    <property type="component" value="Unassembled WGS sequence"/>
</dbReference>
<gene>
    <name evidence="1" type="ORF">WH87_14695</name>
</gene>
<dbReference type="EMBL" id="LANJ01000044">
    <property type="protein sequence ID" value="KKC35823.1"/>
    <property type="molecule type" value="Genomic_DNA"/>
</dbReference>
<evidence type="ECO:0000313" key="2">
    <source>
        <dbReference type="Proteomes" id="UP000033411"/>
    </source>
</evidence>
<keyword evidence="2" id="KW-1185">Reference proteome</keyword>
<accession>A0A0F5Q4H3</accession>
<comment type="caution">
    <text evidence="1">The sequence shown here is derived from an EMBL/GenBank/DDBJ whole genome shotgun (WGS) entry which is preliminary data.</text>
</comment>